<proteinExistence type="predicted"/>
<protein>
    <submittedName>
        <fullName evidence="2">Uncharacterized protein</fullName>
    </submittedName>
</protein>
<accession>A0ABD3RCL6</accession>
<organism evidence="2 3">
    <name type="scientific">Cyclostephanos tholiformis</name>
    <dbReference type="NCBI Taxonomy" id="382380"/>
    <lineage>
        <taxon>Eukaryota</taxon>
        <taxon>Sar</taxon>
        <taxon>Stramenopiles</taxon>
        <taxon>Ochrophyta</taxon>
        <taxon>Bacillariophyta</taxon>
        <taxon>Coscinodiscophyceae</taxon>
        <taxon>Thalassiosirophycidae</taxon>
        <taxon>Stephanodiscales</taxon>
        <taxon>Stephanodiscaceae</taxon>
        <taxon>Cyclostephanos</taxon>
    </lineage>
</organism>
<name>A0ABD3RCL6_9STRA</name>
<dbReference type="Proteomes" id="UP001530377">
    <property type="component" value="Unassembled WGS sequence"/>
</dbReference>
<evidence type="ECO:0000313" key="3">
    <source>
        <dbReference type="Proteomes" id="UP001530377"/>
    </source>
</evidence>
<evidence type="ECO:0000313" key="2">
    <source>
        <dbReference type="EMBL" id="KAL3809521.1"/>
    </source>
</evidence>
<dbReference type="AlphaFoldDB" id="A0ABD3RCL6"/>
<gene>
    <name evidence="2" type="ORF">ACHAXA_001252</name>
</gene>
<sequence length="108" mass="11826">MSVGKLYSVSFYPSSPWLLACGGSGNELAIWDMEGEDAIRNRFAGRIHGGEGSEGPDATYLNEVEKEPDFEATMAASENDTATLTTLEGMNKSKKKKGKKKNRAHKRK</sequence>
<feature type="compositionally biased region" description="Basic residues" evidence="1">
    <location>
        <begin position="92"/>
        <end position="108"/>
    </location>
</feature>
<evidence type="ECO:0000256" key="1">
    <source>
        <dbReference type="SAM" id="MobiDB-lite"/>
    </source>
</evidence>
<dbReference type="PROSITE" id="PS51257">
    <property type="entry name" value="PROKAR_LIPOPROTEIN"/>
    <property type="match status" value="1"/>
</dbReference>
<keyword evidence="3" id="KW-1185">Reference proteome</keyword>
<feature type="region of interest" description="Disordered" evidence="1">
    <location>
        <begin position="74"/>
        <end position="108"/>
    </location>
</feature>
<reference evidence="2 3" key="1">
    <citation type="submission" date="2024-10" db="EMBL/GenBank/DDBJ databases">
        <title>Updated reference genomes for cyclostephanoid diatoms.</title>
        <authorList>
            <person name="Roberts W.R."/>
            <person name="Alverson A.J."/>
        </authorList>
    </citation>
    <scope>NUCLEOTIDE SEQUENCE [LARGE SCALE GENOMIC DNA]</scope>
    <source>
        <strain evidence="2 3">AJA228-03</strain>
    </source>
</reference>
<comment type="caution">
    <text evidence="2">The sequence shown here is derived from an EMBL/GenBank/DDBJ whole genome shotgun (WGS) entry which is preliminary data.</text>
</comment>
<dbReference type="EMBL" id="JALLPB020000399">
    <property type="protein sequence ID" value="KAL3809521.1"/>
    <property type="molecule type" value="Genomic_DNA"/>
</dbReference>
<feature type="compositionally biased region" description="Polar residues" evidence="1">
    <location>
        <begin position="76"/>
        <end position="88"/>
    </location>
</feature>